<evidence type="ECO:0000259" key="2">
    <source>
        <dbReference type="Pfam" id="PF07883"/>
    </source>
</evidence>
<dbReference type="Gene3D" id="2.60.120.10">
    <property type="entry name" value="Jelly Rolls"/>
    <property type="match status" value="2"/>
</dbReference>
<feature type="domain" description="Cupin type-2" evidence="2">
    <location>
        <begin position="65"/>
        <end position="116"/>
    </location>
</feature>
<keyword evidence="4" id="KW-1185">Reference proteome</keyword>
<dbReference type="SUPFAM" id="SSF51182">
    <property type="entry name" value="RmlC-like cupins"/>
    <property type="match status" value="1"/>
</dbReference>
<name>A0A7D8UJX9_9HELO</name>
<proteinExistence type="predicted"/>
<dbReference type="InterPro" id="IPR013096">
    <property type="entry name" value="Cupin_2"/>
</dbReference>
<dbReference type="PANTHER" id="PTHR36440:SF1">
    <property type="entry name" value="PUTATIVE (AFU_ORTHOLOGUE AFUA_8G07350)-RELATED"/>
    <property type="match status" value="1"/>
</dbReference>
<dbReference type="PANTHER" id="PTHR36440">
    <property type="entry name" value="PUTATIVE (AFU_ORTHOLOGUE AFUA_8G07350)-RELATED"/>
    <property type="match status" value="1"/>
</dbReference>
<dbReference type="InterPro" id="IPR014710">
    <property type="entry name" value="RmlC-like_jellyroll"/>
</dbReference>
<dbReference type="CDD" id="cd02215">
    <property type="entry name" value="cupin_QDO_N_C"/>
    <property type="match status" value="1"/>
</dbReference>
<dbReference type="GO" id="GO:0051213">
    <property type="term" value="F:dioxygenase activity"/>
    <property type="evidence" value="ECO:0007669"/>
    <property type="project" value="UniProtKB-KW"/>
</dbReference>
<feature type="region of interest" description="Disordered" evidence="1">
    <location>
        <begin position="327"/>
        <end position="351"/>
    </location>
</feature>
<dbReference type="InterPro" id="IPR011051">
    <property type="entry name" value="RmlC_Cupin_sf"/>
</dbReference>
<comment type="caution">
    <text evidence="3">The sequence shown here is derived from an EMBL/GenBank/DDBJ whole genome shotgun (WGS) entry which is preliminary data.</text>
</comment>
<protein>
    <submittedName>
        <fullName evidence="3">Quercetin 2,3-dioxygenase</fullName>
    </submittedName>
</protein>
<dbReference type="OrthoDB" id="2588190at2759"/>
<dbReference type="Pfam" id="PF07883">
    <property type="entry name" value="Cupin_2"/>
    <property type="match status" value="1"/>
</dbReference>
<keyword evidence="3" id="KW-0560">Oxidoreductase</keyword>
<reference evidence="3 4" key="1">
    <citation type="submission" date="2018-05" db="EMBL/GenBank/DDBJ databases">
        <title>Whole genome sequencing for identification of molecular markers to develop diagnostic detection tools for the regulated plant pathogen Lachnellula willkommii.</title>
        <authorList>
            <person name="Giroux E."/>
            <person name="Bilodeau G."/>
        </authorList>
    </citation>
    <scope>NUCLEOTIDE SEQUENCE [LARGE SCALE GENOMIC DNA]</scope>
    <source>
        <strain evidence="3 4">CBS 625.97</strain>
    </source>
</reference>
<dbReference type="Proteomes" id="UP000481288">
    <property type="component" value="Unassembled WGS sequence"/>
</dbReference>
<dbReference type="AlphaFoldDB" id="A0A7D8UJX9"/>
<organism evidence="3 4">
    <name type="scientific">Lachnellula cervina</name>
    <dbReference type="NCBI Taxonomy" id="1316786"/>
    <lineage>
        <taxon>Eukaryota</taxon>
        <taxon>Fungi</taxon>
        <taxon>Dikarya</taxon>
        <taxon>Ascomycota</taxon>
        <taxon>Pezizomycotina</taxon>
        <taxon>Leotiomycetes</taxon>
        <taxon>Helotiales</taxon>
        <taxon>Lachnaceae</taxon>
        <taxon>Lachnellula</taxon>
    </lineage>
</organism>
<feature type="compositionally biased region" description="Polar residues" evidence="1">
    <location>
        <begin position="334"/>
        <end position="343"/>
    </location>
</feature>
<evidence type="ECO:0000313" key="4">
    <source>
        <dbReference type="Proteomes" id="UP000481288"/>
    </source>
</evidence>
<keyword evidence="3" id="KW-0223">Dioxygenase</keyword>
<dbReference type="EMBL" id="QGMG01000987">
    <property type="protein sequence ID" value="TVY50846.1"/>
    <property type="molecule type" value="Genomic_DNA"/>
</dbReference>
<evidence type="ECO:0000256" key="1">
    <source>
        <dbReference type="SAM" id="MobiDB-lite"/>
    </source>
</evidence>
<gene>
    <name evidence="3" type="primary">qdoI</name>
    <name evidence="3" type="ORF">LCER1_G007733</name>
</gene>
<accession>A0A7D8UJX9</accession>
<evidence type="ECO:0000313" key="3">
    <source>
        <dbReference type="EMBL" id="TVY50846.1"/>
    </source>
</evidence>
<dbReference type="InterPro" id="IPR053146">
    <property type="entry name" value="QDO-like"/>
</dbReference>
<sequence length="351" mass="38072">MSISSIKRLELPPGDSGIPYVTPFLSGEIIFIPCSNSATRLVVTAKETNNAFAIVGCGGTAGNPIGFHFHKEAHDVFLCLKGYVNVWAGKKCRTMSSGDFASVPPGTIHQYQIIGDYTEFVGLIVPGGWEEFFRFIGEPYSGPLFPLSDDRNVFAVLIPKLKAAAEKFDMIPQPHHPHFDPQPWESDDNSLPDGLEPYFLKNGSGPKFLVGGTLCRPLVTSTQSAGRFSIASIEGSSYHEASLLGQGRTISFEDVHHCFQISDGSMYFEVDGVGAHLATGETLFIPSGSKFAFSYAGRFAKAYVFSNRGGLVELMSKLGEHYEPPLIPEHAPGSNASKLSDLQTEVGFTLH</sequence>